<dbReference type="Pfam" id="PF13202">
    <property type="entry name" value="EF-hand_5"/>
    <property type="match status" value="1"/>
</dbReference>
<feature type="region of interest" description="Disordered" evidence="2">
    <location>
        <begin position="319"/>
        <end position="349"/>
    </location>
</feature>
<evidence type="ECO:0000313" key="5">
    <source>
        <dbReference type="Proteomes" id="UP000030708"/>
    </source>
</evidence>
<dbReference type="Proteomes" id="UP000030708">
    <property type="component" value="Unassembled WGS sequence"/>
</dbReference>
<keyword evidence="1" id="KW-0106">Calcium</keyword>
<feature type="domain" description="EF-hand" evidence="3">
    <location>
        <begin position="101"/>
        <end position="136"/>
    </location>
</feature>
<proteinExistence type="predicted"/>
<evidence type="ECO:0000313" key="4">
    <source>
        <dbReference type="EMBL" id="ETW33289.1"/>
    </source>
</evidence>
<dbReference type="PANTHER" id="PTHR10827">
    <property type="entry name" value="RETICULOCALBIN"/>
    <property type="match status" value="1"/>
</dbReference>
<dbReference type="PROSITE" id="PS00018">
    <property type="entry name" value="EF_HAND_1"/>
    <property type="match status" value="5"/>
</dbReference>
<evidence type="ECO:0000256" key="2">
    <source>
        <dbReference type="SAM" id="MobiDB-lite"/>
    </source>
</evidence>
<dbReference type="GO" id="GO:0005509">
    <property type="term" value="F:calcium ion binding"/>
    <property type="evidence" value="ECO:0007669"/>
    <property type="project" value="InterPro"/>
</dbReference>
<feature type="domain" description="EF-hand" evidence="3">
    <location>
        <begin position="65"/>
        <end position="100"/>
    </location>
</feature>
<reference evidence="4 5" key="1">
    <citation type="submission" date="2013-02" db="EMBL/GenBank/DDBJ databases">
        <title>The Genome Annotation of Plasmodium falciparum Tanzania (2000708).</title>
        <authorList>
            <consortium name="The Broad Institute Genome Sequencing Platform"/>
            <consortium name="The Broad Institute Genome Sequencing Center for Infectious Disease"/>
            <person name="Neafsey D."/>
            <person name="Hoffman S."/>
            <person name="Volkman S."/>
            <person name="Rosenthal P."/>
            <person name="Walker B."/>
            <person name="Young S.K."/>
            <person name="Zeng Q."/>
            <person name="Gargeya S."/>
            <person name="Fitzgerald M."/>
            <person name="Haas B."/>
            <person name="Abouelleil A."/>
            <person name="Allen A.W."/>
            <person name="Alvarado L."/>
            <person name="Arachchi H.M."/>
            <person name="Berlin A.M."/>
            <person name="Chapman S.B."/>
            <person name="Gainer-Dewar J."/>
            <person name="Goldberg J."/>
            <person name="Griggs A."/>
            <person name="Gujja S."/>
            <person name="Hansen M."/>
            <person name="Howarth C."/>
            <person name="Imamovic A."/>
            <person name="Ireland A."/>
            <person name="Larimer J."/>
            <person name="McCowan C."/>
            <person name="Murphy C."/>
            <person name="Pearson M."/>
            <person name="Poon T.W."/>
            <person name="Priest M."/>
            <person name="Roberts A."/>
            <person name="Saif S."/>
            <person name="Shea T."/>
            <person name="Sisk P."/>
            <person name="Sykes S."/>
            <person name="Wortman J."/>
            <person name="Nusbaum C."/>
            <person name="Birren B."/>
        </authorList>
    </citation>
    <scope>NUCLEOTIDE SEQUENCE [LARGE SCALE GENOMIC DNA]</scope>
    <source>
        <strain evidence="5">Tanzania (2000708)</strain>
    </source>
</reference>
<dbReference type="FunFam" id="1.10.238.10:FF:000282">
    <property type="entry name" value="Endoplasmic reticulum-resident calcium binding protein"/>
    <property type="match status" value="1"/>
</dbReference>
<feature type="domain" description="EF-hand" evidence="3">
    <location>
        <begin position="178"/>
        <end position="213"/>
    </location>
</feature>
<dbReference type="InterPro" id="IPR018247">
    <property type="entry name" value="EF_Hand_1_Ca_BS"/>
</dbReference>
<protein>
    <recommendedName>
        <fullName evidence="3">EF-hand domain-containing protein</fullName>
    </recommendedName>
</protein>
<dbReference type="SUPFAM" id="SSF47473">
    <property type="entry name" value="EF-hand"/>
    <property type="match status" value="2"/>
</dbReference>
<reference evidence="4 5" key="2">
    <citation type="submission" date="2013-02" db="EMBL/GenBank/DDBJ databases">
        <title>The Genome Sequence of Plasmodium falciparum Tanzania (2000708).</title>
        <authorList>
            <consortium name="The Broad Institute Genome Sequencing Platform"/>
            <consortium name="The Broad Institute Genome Sequencing Center for Infectious Disease"/>
            <person name="Neafsey D."/>
            <person name="Cheeseman I."/>
            <person name="Volkman S."/>
            <person name="Adams J."/>
            <person name="Walker B."/>
            <person name="Young S.K."/>
            <person name="Zeng Q."/>
            <person name="Gargeya S."/>
            <person name="Fitzgerald M."/>
            <person name="Haas B."/>
            <person name="Abouelleil A."/>
            <person name="Alvarado L."/>
            <person name="Arachchi H.M."/>
            <person name="Berlin A.M."/>
            <person name="Chapman S.B."/>
            <person name="Dewar J."/>
            <person name="Goldberg J."/>
            <person name="Griggs A."/>
            <person name="Gujja S."/>
            <person name="Hansen M."/>
            <person name="Howarth C."/>
            <person name="Imamovic A."/>
            <person name="Larimer J."/>
            <person name="McCowan C."/>
            <person name="Murphy C."/>
            <person name="Neiman D."/>
            <person name="Pearson M."/>
            <person name="Priest M."/>
            <person name="Roberts A."/>
            <person name="Saif S."/>
            <person name="Shea T."/>
            <person name="Sisk P."/>
            <person name="Sykes S."/>
            <person name="Wortman J."/>
            <person name="Nusbaum C."/>
            <person name="Birren B."/>
        </authorList>
    </citation>
    <scope>NUCLEOTIDE SEQUENCE [LARGE SCALE GENOMIC DNA]</scope>
    <source>
        <strain evidence="5">Tanzania (2000708)</strain>
    </source>
</reference>
<feature type="domain" description="EF-hand" evidence="3">
    <location>
        <begin position="141"/>
        <end position="176"/>
    </location>
</feature>
<dbReference type="SMART" id="SM00054">
    <property type="entry name" value="EFh"/>
    <property type="match status" value="5"/>
</dbReference>
<feature type="non-terminal residue" evidence="4">
    <location>
        <position position="1"/>
    </location>
</feature>
<organism evidence="4 5">
    <name type="scientific">Plasmodium falciparum Tanzania</name>
    <name type="common">2000708</name>
    <dbReference type="NCBI Taxonomy" id="1036725"/>
    <lineage>
        <taxon>Eukaryota</taxon>
        <taxon>Sar</taxon>
        <taxon>Alveolata</taxon>
        <taxon>Apicomplexa</taxon>
        <taxon>Aconoidasida</taxon>
        <taxon>Haemosporida</taxon>
        <taxon>Plasmodiidae</taxon>
        <taxon>Plasmodium</taxon>
        <taxon>Plasmodium (Laverania)</taxon>
    </lineage>
</organism>
<dbReference type="eggNOG" id="KOG4223">
    <property type="taxonomic scope" value="Eukaryota"/>
</dbReference>
<dbReference type="PROSITE" id="PS50222">
    <property type="entry name" value="EF_HAND_2"/>
    <property type="match status" value="5"/>
</dbReference>
<sequence>FFFFYKMMKINLYKLLCFICVIFLLHKNVVRSGDNMKYNDMKGLDDLSKLNDDQVKDILGLKIDGAKERIEKLFHLIDKNNDKEITEEELNTWSSFLKNEIFLKQVQAEMGQIDSDKDGFISLNELNDAFAQNLDAKEVEKHSEGLLKRFQIVDKDKDGKLSINEVGLLIDPMKDEELKELEINEILEHHDVNKDGKISLDEFKQTRSDESSGVKKDDEMALDDFNFFDTNKDGFIDKEEIIKVYFDPAHESGAINVNEIKENIFEGKKITYDLWNEKALKIAVTSLTDYGDVIRYPEDFKLDIGKNVILPTARSRAFEDDDMDADNTEDDKDEADDASQQKSPAIDEL</sequence>
<accession>A0A024VX54</accession>
<gene>
    <name evidence="4" type="ORF">PFTANZ_05992</name>
</gene>
<dbReference type="InterPro" id="IPR002048">
    <property type="entry name" value="EF_hand_dom"/>
</dbReference>
<dbReference type="OrthoDB" id="26525at2759"/>
<dbReference type="AlphaFoldDB" id="A0A024VX54"/>
<feature type="domain" description="EF-hand" evidence="3">
    <location>
        <begin position="216"/>
        <end position="251"/>
    </location>
</feature>
<dbReference type="Pfam" id="PF13499">
    <property type="entry name" value="EF-hand_7"/>
    <property type="match status" value="2"/>
</dbReference>
<dbReference type="EMBL" id="KI926741">
    <property type="protein sequence ID" value="ETW33289.1"/>
    <property type="molecule type" value="Genomic_DNA"/>
</dbReference>
<evidence type="ECO:0000256" key="1">
    <source>
        <dbReference type="ARBA" id="ARBA00022837"/>
    </source>
</evidence>
<name>A0A024VX54_PLAFA</name>
<evidence type="ECO:0000259" key="3">
    <source>
        <dbReference type="PROSITE" id="PS50222"/>
    </source>
</evidence>
<dbReference type="PANTHER" id="PTHR10827:SF85">
    <property type="entry name" value="CALCIUM-BINDING PROTEIN"/>
    <property type="match status" value="1"/>
</dbReference>
<feature type="compositionally biased region" description="Acidic residues" evidence="2">
    <location>
        <begin position="319"/>
        <end position="337"/>
    </location>
</feature>
<dbReference type="InterPro" id="IPR011992">
    <property type="entry name" value="EF-hand-dom_pair"/>
</dbReference>
<dbReference type="Gene3D" id="1.10.238.10">
    <property type="entry name" value="EF-hand"/>
    <property type="match status" value="2"/>
</dbReference>